<protein>
    <submittedName>
        <fullName evidence="4">Polysaccharide deacetylase</fullName>
    </submittedName>
</protein>
<evidence type="ECO:0000256" key="2">
    <source>
        <dbReference type="ARBA" id="ARBA00022729"/>
    </source>
</evidence>
<evidence type="ECO:0000256" key="1">
    <source>
        <dbReference type="ARBA" id="ARBA00004613"/>
    </source>
</evidence>
<feature type="domain" description="NodB homology" evidence="3">
    <location>
        <begin position="69"/>
        <end position="246"/>
    </location>
</feature>
<comment type="subcellular location">
    <subcellularLocation>
        <location evidence="1">Secreted</location>
    </subcellularLocation>
</comment>
<dbReference type="GO" id="GO:0005576">
    <property type="term" value="C:extracellular region"/>
    <property type="evidence" value="ECO:0007669"/>
    <property type="project" value="UniProtKB-SubCell"/>
</dbReference>
<evidence type="ECO:0000313" key="5">
    <source>
        <dbReference type="Proteomes" id="UP000034445"/>
    </source>
</evidence>
<dbReference type="PANTHER" id="PTHR34216">
    <property type="match status" value="1"/>
</dbReference>
<dbReference type="AlphaFoldDB" id="A0A0G1ZTZ6"/>
<dbReference type="Pfam" id="PF01522">
    <property type="entry name" value="Polysacc_deac_1"/>
    <property type="match status" value="1"/>
</dbReference>
<dbReference type="Proteomes" id="UP000034445">
    <property type="component" value="Unassembled WGS sequence"/>
</dbReference>
<evidence type="ECO:0000259" key="3">
    <source>
        <dbReference type="Pfam" id="PF01522"/>
    </source>
</evidence>
<evidence type="ECO:0000313" key="4">
    <source>
        <dbReference type="EMBL" id="KKW31782.1"/>
    </source>
</evidence>
<dbReference type="InterPro" id="IPR011330">
    <property type="entry name" value="Glyco_hydro/deAcase_b/a-brl"/>
</dbReference>
<dbReference type="GO" id="GO:0016810">
    <property type="term" value="F:hydrolase activity, acting on carbon-nitrogen (but not peptide) bonds"/>
    <property type="evidence" value="ECO:0007669"/>
    <property type="project" value="InterPro"/>
</dbReference>
<name>A0A0G1ZTZ6_9BACT</name>
<dbReference type="SUPFAM" id="SSF88713">
    <property type="entry name" value="Glycoside hydrolase/deacetylase"/>
    <property type="match status" value="1"/>
</dbReference>
<comment type="caution">
    <text evidence="4">The sequence shown here is derived from an EMBL/GenBank/DDBJ whole genome shotgun (WGS) entry which is preliminary data.</text>
</comment>
<keyword evidence="2" id="KW-0732">Signal</keyword>
<dbReference type="CDD" id="cd10918">
    <property type="entry name" value="CE4_NodB_like_5s_6s"/>
    <property type="match status" value="1"/>
</dbReference>
<dbReference type="InterPro" id="IPR051398">
    <property type="entry name" value="Polysacch_Deacetylase"/>
</dbReference>
<gene>
    <name evidence="4" type="ORF">UY74_C0007G0011</name>
</gene>
<sequence length="297" mass="33843">MILSEKLMQRDVVHIVFHSIREREDEGFGDPWTTPERLKTIVGHLLENDWTILSCAEFVSKRDQGELDPAKRYATISFDDGYRDNLAAAQILHGLGVRATFFIISSTIRGIIPVSHRFRIVLSQIAPHLSVQKIKDSRMRLRHLVEEFLGDHPAGNELFTRIARVLGLNEQKLVRTFYLTKKEIRGVEALDMEIGSHSVHHLFINELSLKDAKKEIAASHQEISAVASPPRSFAWPYGAWETTPEKEEKLFSLASKIYESGWGYHRIPVAIRENERWAISRIDEAAFEDAIGIAPLP</sequence>
<dbReference type="Gene3D" id="3.20.20.370">
    <property type="entry name" value="Glycoside hydrolase/deacetylase"/>
    <property type="match status" value="1"/>
</dbReference>
<dbReference type="GO" id="GO:0005975">
    <property type="term" value="P:carbohydrate metabolic process"/>
    <property type="evidence" value="ECO:0007669"/>
    <property type="project" value="InterPro"/>
</dbReference>
<proteinExistence type="predicted"/>
<accession>A0A0G1ZTZ6</accession>
<dbReference type="InterPro" id="IPR002509">
    <property type="entry name" value="NODB_dom"/>
</dbReference>
<organism evidence="4 5">
    <name type="scientific">Candidatus Kaiserbacteria bacterium GW2011_GWC2_52_8b</name>
    <dbReference type="NCBI Taxonomy" id="1618676"/>
    <lineage>
        <taxon>Bacteria</taxon>
        <taxon>Candidatus Kaiseribacteriota</taxon>
    </lineage>
</organism>
<reference evidence="4 5" key="1">
    <citation type="journal article" date="2015" name="Nature">
        <title>rRNA introns, odd ribosomes, and small enigmatic genomes across a large radiation of phyla.</title>
        <authorList>
            <person name="Brown C.T."/>
            <person name="Hug L.A."/>
            <person name="Thomas B.C."/>
            <person name="Sharon I."/>
            <person name="Castelle C.J."/>
            <person name="Singh A."/>
            <person name="Wilkins M.J."/>
            <person name="Williams K.H."/>
            <person name="Banfield J.F."/>
        </authorList>
    </citation>
    <scope>NUCLEOTIDE SEQUENCE [LARGE SCALE GENOMIC DNA]</scope>
</reference>
<dbReference type="EMBL" id="LCRF01000007">
    <property type="protein sequence ID" value="KKW31782.1"/>
    <property type="molecule type" value="Genomic_DNA"/>
</dbReference>
<dbReference type="PANTHER" id="PTHR34216:SF3">
    <property type="entry name" value="POLY-BETA-1,6-N-ACETYL-D-GLUCOSAMINE N-DEACETYLASE"/>
    <property type="match status" value="1"/>
</dbReference>